<name>A0A6B2QA74_ACIBA</name>
<dbReference type="EMBL" id="WPIP01000402">
    <property type="protein sequence ID" value="MVM94006.1"/>
    <property type="molecule type" value="Genomic_DNA"/>
</dbReference>
<accession>A0A6B2QA74</accession>
<gene>
    <name evidence="1" type="ORF">GNY86_20960</name>
</gene>
<dbReference type="AlphaFoldDB" id="A0A6B2QA74"/>
<protein>
    <submittedName>
        <fullName evidence="1">Transcriptional regulator</fullName>
    </submittedName>
</protein>
<sequence length="59" mass="6728">MVEKNNVATLREQAGMTVYQLAKQCGFISNNHVLNRYIKDAEAGKHISVYRALLIYTEL</sequence>
<organism evidence="1 2">
    <name type="scientific">Acinetobacter baumannii</name>
    <dbReference type="NCBI Taxonomy" id="470"/>
    <lineage>
        <taxon>Bacteria</taxon>
        <taxon>Pseudomonadati</taxon>
        <taxon>Pseudomonadota</taxon>
        <taxon>Gammaproteobacteria</taxon>
        <taxon>Moraxellales</taxon>
        <taxon>Moraxellaceae</taxon>
        <taxon>Acinetobacter</taxon>
        <taxon>Acinetobacter calcoaceticus/baumannii complex</taxon>
    </lineage>
</organism>
<evidence type="ECO:0000313" key="1">
    <source>
        <dbReference type="EMBL" id="MVM94006.1"/>
    </source>
</evidence>
<dbReference type="Proteomes" id="UP000439424">
    <property type="component" value="Unassembled WGS sequence"/>
</dbReference>
<dbReference type="RefSeq" id="WP_052789812.1">
    <property type="nucleotide sequence ID" value="NZ_JAAGTA010000076.1"/>
</dbReference>
<reference evidence="1 2" key="1">
    <citation type="submission" date="2019-11" db="EMBL/GenBank/DDBJ databases">
        <title>Multidrug-resistant Acinetobacter baumannii moving toward extensively drug-resistant over fifteen years in South of Brazil.</title>
        <authorList>
            <person name="Fedrigo N.H."/>
            <person name="Cerdeira L."/>
            <person name="Fuga B."/>
            <person name="Marini P.V.B."/>
            <person name="Shinohara D.R."/>
            <person name="Carrara-Marroni F.E."/>
            <person name="Lincopan N."/>
            <person name="Tognim M.C.B."/>
        </authorList>
    </citation>
    <scope>NUCLEOTIDE SEQUENCE [LARGE SCALE GENOMIC DNA]</scope>
    <source>
        <strain evidence="1 2">Ac576</strain>
    </source>
</reference>
<evidence type="ECO:0000313" key="2">
    <source>
        <dbReference type="Proteomes" id="UP000439424"/>
    </source>
</evidence>
<proteinExistence type="predicted"/>
<comment type="caution">
    <text evidence="1">The sequence shown here is derived from an EMBL/GenBank/DDBJ whole genome shotgun (WGS) entry which is preliminary data.</text>
</comment>
<feature type="non-terminal residue" evidence="1">
    <location>
        <position position="59"/>
    </location>
</feature>